<evidence type="ECO:0000313" key="1">
    <source>
        <dbReference type="EMBL" id="GLR48539.1"/>
    </source>
</evidence>
<evidence type="ECO:0008006" key="3">
    <source>
        <dbReference type="Google" id="ProtNLM"/>
    </source>
</evidence>
<keyword evidence="2" id="KW-1185">Reference proteome</keyword>
<sequence>MAQGAGRHRTRVSLMSPRVFLFALWCLAMLMGAVAASYYAWSPFADGSRSGSSGFYGPTHK</sequence>
<evidence type="ECO:0000313" key="2">
    <source>
        <dbReference type="Proteomes" id="UP001156703"/>
    </source>
</evidence>
<comment type="caution">
    <text evidence="1">The sequence shown here is derived from an EMBL/GenBank/DDBJ whole genome shotgun (WGS) entry which is preliminary data.</text>
</comment>
<dbReference type="EMBL" id="BSOO01000028">
    <property type="protein sequence ID" value="GLR48539.1"/>
    <property type="molecule type" value="Genomic_DNA"/>
</dbReference>
<dbReference type="Proteomes" id="UP001156703">
    <property type="component" value="Unassembled WGS sequence"/>
</dbReference>
<reference evidence="2" key="1">
    <citation type="journal article" date="2019" name="Int. J. Syst. Evol. Microbiol.">
        <title>The Global Catalogue of Microorganisms (GCM) 10K type strain sequencing project: providing services to taxonomists for standard genome sequencing and annotation.</title>
        <authorList>
            <consortium name="The Broad Institute Genomics Platform"/>
            <consortium name="The Broad Institute Genome Sequencing Center for Infectious Disease"/>
            <person name="Wu L."/>
            <person name="Ma J."/>
        </authorList>
    </citation>
    <scope>NUCLEOTIDE SEQUENCE [LARGE SCALE GENOMIC DNA]</scope>
    <source>
        <strain evidence="2">NBRC 102146</strain>
    </source>
</reference>
<protein>
    <recommendedName>
        <fullName evidence="3">Transmembrane protein</fullName>
    </recommendedName>
</protein>
<proteinExistence type="predicted"/>
<accession>A0ABQ5Z6X7</accession>
<gene>
    <name evidence="1" type="ORF">GCM10007925_22560</name>
</gene>
<organism evidence="1 2">
    <name type="scientific">Sphingomonas astaxanthinifaciens DSM 22298</name>
    <dbReference type="NCBI Taxonomy" id="1123267"/>
    <lineage>
        <taxon>Bacteria</taxon>
        <taxon>Pseudomonadati</taxon>
        <taxon>Pseudomonadota</taxon>
        <taxon>Alphaproteobacteria</taxon>
        <taxon>Sphingomonadales</taxon>
        <taxon>Sphingomonadaceae</taxon>
        <taxon>Sphingomonas</taxon>
    </lineage>
</organism>
<name>A0ABQ5Z6X7_9SPHN</name>